<accession>A0ABR4I9P8</accession>
<protein>
    <submittedName>
        <fullName evidence="2">Uncharacterized protein</fullName>
    </submittedName>
</protein>
<evidence type="ECO:0000313" key="3">
    <source>
        <dbReference type="Proteomes" id="UP001610446"/>
    </source>
</evidence>
<sequence>MRRLTKHLFPEGGRKRQEKRELDEASQLVQRRYRQGALYFDISRPTKSDPYIRAQAHRYIDGEDGKRIADLSEDEKGFVGAAHASFQLYYKKYFFTSGHGKSLDEKPEARVFTEIESDPRFLHVHPGTITVEGFGRECWNYEQAVNNPIRPEITANTPAARFDFSRLPKRMVELEDKELRRIGLNRAQDDRDVMEW</sequence>
<evidence type="ECO:0000313" key="2">
    <source>
        <dbReference type="EMBL" id="KAL2824438.1"/>
    </source>
</evidence>
<keyword evidence="3" id="KW-1185">Reference proteome</keyword>
<gene>
    <name evidence="2" type="ORF">BJY01DRAFT_256468</name>
</gene>
<dbReference type="EMBL" id="JBFXLU010000559">
    <property type="protein sequence ID" value="KAL2824438.1"/>
    <property type="molecule type" value="Genomic_DNA"/>
</dbReference>
<evidence type="ECO:0000256" key="1">
    <source>
        <dbReference type="SAM" id="MobiDB-lite"/>
    </source>
</evidence>
<name>A0ABR4I9P8_9EURO</name>
<feature type="region of interest" description="Disordered" evidence="1">
    <location>
        <begin position="1"/>
        <end position="23"/>
    </location>
</feature>
<proteinExistence type="predicted"/>
<organism evidence="2 3">
    <name type="scientific">Aspergillus pseudoustus</name>
    <dbReference type="NCBI Taxonomy" id="1810923"/>
    <lineage>
        <taxon>Eukaryota</taxon>
        <taxon>Fungi</taxon>
        <taxon>Dikarya</taxon>
        <taxon>Ascomycota</taxon>
        <taxon>Pezizomycotina</taxon>
        <taxon>Eurotiomycetes</taxon>
        <taxon>Eurotiomycetidae</taxon>
        <taxon>Eurotiales</taxon>
        <taxon>Aspergillaceae</taxon>
        <taxon>Aspergillus</taxon>
        <taxon>Aspergillus subgen. Nidulantes</taxon>
    </lineage>
</organism>
<dbReference type="Proteomes" id="UP001610446">
    <property type="component" value="Unassembled WGS sequence"/>
</dbReference>
<comment type="caution">
    <text evidence="2">The sequence shown here is derived from an EMBL/GenBank/DDBJ whole genome shotgun (WGS) entry which is preliminary data.</text>
</comment>
<feature type="compositionally biased region" description="Basic and acidic residues" evidence="1">
    <location>
        <begin position="8"/>
        <end position="23"/>
    </location>
</feature>
<feature type="non-terminal residue" evidence="2">
    <location>
        <position position="196"/>
    </location>
</feature>
<reference evidence="2 3" key="1">
    <citation type="submission" date="2024-07" db="EMBL/GenBank/DDBJ databases">
        <title>Section-level genome sequencing and comparative genomics of Aspergillus sections Usti and Cavernicolus.</title>
        <authorList>
            <consortium name="Lawrence Berkeley National Laboratory"/>
            <person name="Nybo J.L."/>
            <person name="Vesth T.C."/>
            <person name="Theobald S."/>
            <person name="Frisvad J.C."/>
            <person name="Larsen T.O."/>
            <person name="Kjaerboelling I."/>
            <person name="Rothschild-Mancinelli K."/>
            <person name="Lyhne E.K."/>
            <person name="Kogle M.E."/>
            <person name="Barry K."/>
            <person name="Clum A."/>
            <person name="Na H."/>
            <person name="Ledsgaard L."/>
            <person name="Lin J."/>
            <person name="Lipzen A."/>
            <person name="Kuo A."/>
            <person name="Riley R."/>
            <person name="Mondo S."/>
            <person name="Labutti K."/>
            <person name="Haridas S."/>
            <person name="Pangalinan J."/>
            <person name="Salamov A.A."/>
            <person name="Simmons B.A."/>
            <person name="Magnuson J.K."/>
            <person name="Chen J."/>
            <person name="Drula E."/>
            <person name="Henrissat B."/>
            <person name="Wiebenga A."/>
            <person name="Lubbers R.J."/>
            <person name="Gomes A.C."/>
            <person name="Makela M.R."/>
            <person name="Stajich J."/>
            <person name="Grigoriev I.V."/>
            <person name="Mortensen U.H."/>
            <person name="De Vries R.P."/>
            <person name="Baker S.E."/>
            <person name="Andersen M.R."/>
        </authorList>
    </citation>
    <scope>NUCLEOTIDE SEQUENCE [LARGE SCALE GENOMIC DNA]</scope>
    <source>
        <strain evidence="2 3">CBS 123904</strain>
    </source>
</reference>